<feature type="chain" id="PRO_5011621833" description="PBP domain-containing protein" evidence="1">
    <location>
        <begin position="30"/>
        <end position="391"/>
    </location>
</feature>
<dbReference type="STRING" id="137265.SAMN05421684_3515"/>
<dbReference type="AlphaFoldDB" id="A0A1H3R7D3"/>
<gene>
    <name evidence="2" type="ORF">SAMN05421684_3515</name>
</gene>
<name>A0A1H3R7D3_9ACTN</name>
<dbReference type="Proteomes" id="UP000199632">
    <property type="component" value="Unassembled WGS sequence"/>
</dbReference>
<reference evidence="3" key="1">
    <citation type="submission" date="2016-10" db="EMBL/GenBank/DDBJ databases">
        <authorList>
            <person name="Varghese N."/>
            <person name="Submissions S."/>
        </authorList>
    </citation>
    <scope>NUCLEOTIDE SEQUENCE [LARGE SCALE GENOMIC DNA]</scope>
    <source>
        <strain evidence="3">DSM 44718</strain>
    </source>
</reference>
<keyword evidence="3" id="KW-1185">Reference proteome</keyword>
<evidence type="ECO:0000313" key="3">
    <source>
        <dbReference type="Proteomes" id="UP000199632"/>
    </source>
</evidence>
<dbReference type="SUPFAM" id="SSF53850">
    <property type="entry name" value="Periplasmic binding protein-like II"/>
    <property type="match status" value="1"/>
</dbReference>
<evidence type="ECO:0000313" key="2">
    <source>
        <dbReference type="EMBL" id="SDZ21225.1"/>
    </source>
</evidence>
<protein>
    <recommendedName>
        <fullName evidence="4">PBP domain-containing protein</fullName>
    </recommendedName>
</protein>
<proteinExistence type="predicted"/>
<accession>A0A1H3R7D3</accession>
<dbReference type="OrthoDB" id="3636760at2"/>
<feature type="signal peptide" evidence="1">
    <location>
        <begin position="1"/>
        <end position="29"/>
    </location>
</feature>
<dbReference type="EMBL" id="FNQB01000002">
    <property type="protein sequence ID" value="SDZ21225.1"/>
    <property type="molecule type" value="Genomic_DNA"/>
</dbReference>
<dbReference type="RefSeq" id="WP_090793199.1">
    <property type="nucleotide sequence ID" value="NZ_BOND01000008.1"/>
</dbReference>
<sequence length="391" mass="40104">MKVKNVGRVGAVLLAAALGAAAMAGPAMADPSSATDFRSLTGVGSDTTQDVMNGFGNAYAPNGTKVVASWDARGTSPIKTKATNCVFPRPDGSGAGRQALRASEGENLGGTHGGPGFFNGAAVQGCADFARSSSYGGPTPPATAGNYTYIPFGVDAVGLARNVNGDIPANISFAQVQRVYKCFDTAIAGNTVTPRMIQAASGTWQFWTGKMGITEAEINLGDYSCLARDADSNPATPAQPNLERVQEHDGTVLNNNLNQIVPFSAGQFIAQSNVATIATATGVTVTDRRGQAALTGMRMPGQAIQQPIVGGVLNTAFPLRRDVYNVVPTSKLANAAIDAAFTGADSALCTSTVNVGGTNRSLIELFGFGKRTANVDLLNAACGSTDLKANS</sequence>
<evidence type="ECO:0008006" key="4">
    <source>
        <dbReference type="Google" id="ProtNLM"/>
    </source>
</evidence>
<keyword evidence="1" id="KW-0732">Signal</keyword>
<organism evidence="2 3">
    <name type="scientific">Asanoa ishikariensis</name>
    <dbReference type="NCBI Taxonomy" id="137265"/>
    <lineage>
        <taxon>Bacteria</taxon>
        <taxon>Bacillati</taxon>
        <taxon>Actinomycetota</taxon>
        <taxon>Actinomycetes</taxon>
        <taxon>Micromonosporales</taxon>
        <taxon>Micromonosporaceae</taxon>
        <taxon>Asanoa</taxon>
    </lineage>
</organism>
<evidence type="ECO:0000256" key="1">
    <source>
        <dbReference type="SAM" id="SignalP"/>
    </source>
</evidence>